<comment type="caution">
    <text evidence="1">The sequence shown here is derived from an EMBL/GenBank/DDBJ whole genome shotgun (WGS) entry which is preliminary data.</text>
</comment>
<dbReference type="Proteomes" id="UP000442707">
    <property type="component" value="Unassembled WGS sequence"/>
</dbReference>
<proteinExistence type="predicted"/>
<evidence type="ECO:0000313" key="2">
    <source>
        <dbReference type="Proteomes" id="UP000442707"/>
    </source>
</evidence>
<gene>
    <name evidence="1" type="ORF">F7R91_25460</name>
</gene>
<keyword evidence="2" id="KW-1185">Reference proteome</keyword>
<sequence length="91" mass="9238">MQRIGAEGQSFVKYPVAADAFEVDALVQQVPLEVFGADGPGSQGCLRVDQYVPVGGLRPGDPALGEPGQQGLVGQFAEPLGVSGDGDPTVG</sequence>
<accession>A0A6H9UVJ6</accession>
<organism evidence="1 2">
    <name type="scientific">Streptomyces luteolifulvus</name>
    <dbReference type="NCBI Taxonomy" id="2615112"/>
    <lineage>
        <taxon>Bacteria</taxon>
        <taxon>Bacillati</taxon>
        <taxon>Actinomycetota</taxon>
        <taxon>Actinomycetes</taxon>
        <taxon>Kitasatosporales</taxon>
        <taxon>Streptomycetaceae</taxon>
        <taxon>Streptomyces</taxon>
    </lineage>
</organism>
<name>A0A6H9UVJ6_9ACTN</name>
<dbReference type="RefSeq" id="WP_150951516.1">
    <property type="nucleotide sequence ID" value="NZ_VZRB01000019.1"/>
</dbReference>
<protein>
    <submittedName>
        <fullName evidence="1">Uncharacterized protein</fullName>
    </submittedName>
</protein>
<dbReference type="AlphaFoldDB" id="A0A6H9UVJ6"/>
<reference evidence="1 2" key="1">
    <citation type="submission" date="2019-09" db="EMBL/GenBank/DDBJ databases">
        <title>Screening of Novel Bioactive Compounds from Soil-Associated.</title>
        <authorList>
            <person name="Zhao S."/>
        </authorList>
    </citation>
    <scope>NUCLEOTIDE SEQUENCE [LARGE SCALE GENOMIC DNA]</scope>
    <source>
        <strain evidence="1 2">HIT-DPA4</strain>
    </source>
</reference>
<evidence type="ECO:0000313" key="1">
    <source>
        <dbReference type="EMBL" id="KAB1143503.1"/>
    </source>
</evidence>
<dbReference type="EMBL" id="VZRB01000019">
    <property type="protein sequence ID" value="KAB1143503.1"/>
    <property type="molecule type" value="Genomic_DNA"/>
</dbReference>